<reference evidence="2 3" key="1">
    <citation type="journal article" date="2011" name="J. Bacteriol.">
        <title>Complete genome sequence of the Thermophilic Bacterium Exiguobacterium sp. AT1b.</title>
        <authorList>
            <person name="Vishnivetskaya T.A."/>
            <person name="Lucas S."/>
            <person name="Copeland A."/>
            <person name="Lapidus A."/>
            <person name="Glavina Del Rio T."/>
            <person name="Dalin E."/>
            <person name="Tice H."/>
            <person name="Bruce D.C."/>
            <person name="Goodwin L.A."/>
            <person name="Pitluck S."/>
            <person name="Saunders E."/>
            <person name="Brettin T."/>
            <person name="Detter C."/>
            <person name="Han C."/>
            <person name="Larimer F."/>
            <person name="Land M.L."/>
            <person name="Hauser L.J."/>
            <person name="Kyrpides N.C."/>
            <person name="Ovchinnikova G."/>
            <person name="Kathariou S."/>
            <person name="Ramaley R.F."/>
            <person name="Rodrigues D.F."/>
            <person name="Hendrix C."/>
            <person name="Richardson P."/>
            <person name="Tiedje J.M."/>
        </authorList>
    </citation>
    <scope>NUCLEOTIDE SEQUENCE [LARGE SCALE GENOMIC DNA]</scope>
    <source>
        <strain evidence="3">ATCC BAA-1283 / AT1b</strain>
    </source>
</reference>
<evidence type="ECO:0000313" key="3">
    <source>
        <dbReference type="Proteomes" id="UP000000716"/>
    </source>
</evidence>
<sequence>MLNWMPLIIPIVAVIFVTIVARRAMKMDKEN</sequence>
<keyword evidence="1" id="KW-1133">Transmembrane helix</keyword>
<evidence type="ECO:0000313" key="2">
    <source>
        <dbReference type="EMBL" id="ACQ69129.1"/>
    </source>
</evidence>
<keyword evidence="3" id="KW-1185">Reference proteome</keyword>
<dbReference type="EMBL" id="CP001615">
    <property type="protein sequence ID" value="ACQ69129.1"/>
    <property type="molecule type" value="Genomic_DNA"/>
</dbReference>
<dbReference type="STRING" id="360911.EAT1b_0196"/>
<dbReference type="AlphaFoldDB" id="C4L1V5"/>
<protein>
    <submittedName>
        <fullName evidence="2">Uncharacterized protein</fullName>
    </submittedName>
</protein>
<dbReference type="Proteomes" id="UP000000716">
    <property type="component" value="Chromosome"/>
</dbReference>
<accession>C4L1V5</accession>
<keyword evidence="1" id="KW-0472">Membrane</keyword>
<gene>
    <name evidence="2" type="ordered locus">EAT1b_0196</name>
</gene>
<evidence type="ECO:0000256" key="1">
    <source>
        <dbReference type="SAM" id="Phobius"/>
    </source>
</evidence>
<name>C4L1V5_EXISA</name>
<feature type="transmembrane region" description="Helical" evidence="1">
    <location>
        <begin position="6"/>
        <end position="25"/>
    </location>
</feature>
<keyword evidence="1" id="KW-0812">Transmembrane</keyword>
<proteinExistence type="predicted"/>
<organism evidence="2 3">
    <name type="scientific">Exiguobacterium sp. (strain ATCC BAA-1283 / AT1b)</name>
    <dbReference type="NCBI Taxonomy" id="360911"/>
    <lineage>
        <taxon>Bacteria</taxon>
        <taxon>Bacillati</taxon>
        <taxon>Bacillota</taxon>
        <taxon>Bacilli</taxon>
        <taxon>Bacillales</taxon>
        <taxon>Bacillales Family XII. Incertae Sedis</taxon>
        <taxon>Exiguobacterium</taxon>
    </lineage>
</organism>
<dbReference type="KEGG" id="eat:EAT1b_0196"/>
<dbReference type="HOGENOM" id="CLU_220605_0_0_9"/>